<dbReference type="SUPFAM" id="SSF53474">
    <property type="entry name" value="alpha/beta-Hydrolases"/>
    <property type="match status" value="1"/>
</dbReference>
<comment type="similarity">
    <text evidence="1">Belongs to the thioesterase family.</text>
</comment>
<keyword evidence="3" id="KW-0812">Transmembrane</keyword>
<feature type="domain" description="Thioesterase TesA-like" evidence="4">
    <location>
        <begin position="25"/>
        <end position="243"/>
    </location>
</feature>
<evidence type="ECO:0000256" key="3">
    <source>
        <dbReference type="SAM" id="Phobius"/>
    </source>
</evidence>
<evidence type="ECO:0000256" key="2">
    <source>
        <dbReference type="ARBA" id="ARBA00022801"/>
    </source>
</evidence>
<keyword evidence="6" id="KW-1185">Reference proteome</keyword>
<sequence>MTAHPTHHRWFPFRQHRPGAGWRLFCFAFAGGSAAWFRPWSALLPEDAELWPVELPGHGTRMDDPLSDDMDRLSRDIAAAIAPQADRPIVLFGHSMGSAIVLAVTRVLETDYGITPRLVVCSGRIAPHCVRGRQVHLRTDDGLREEIIRLGGTDPKILEHQDLMAFILPIVRNDFRLIETWAPGPDPVITPPILVLSGRDDLDAPPDALPRWGDLSRGGAVIALFEGGHFFVNDQSPAVVATVVNAARRAVSDLAA</sequence>
<accession>A0A7W9ZJK5</accession>
<dbReference type="AlphaFoldDB" id="A0A7W9ZJK5"/>
<dbReference type="RefSeq" id="WP_184265609.1">
    <property type="nucleotide sequence ID" value="NZ_JACIIX010000017.1"/>
</dbReference>
<feature type="transmembrane region" description="Helical" evidence="3">
    <location>
        <begin position="20"/>
        <end position="37"/>
    </location>
</feature>
<gene>
    <name evidence="5" type="ORF">FHS48_003606</name>
</gene>
<organism evidence="5 6">
    <name type="scientific">Novispirillum itersonii</name>
    <name type="common">Aquaspirillum itersonii</name>
    <dbReference type="NCBI Taxonomy" id="189"/>
    <lineage>
        <taxon>Bacteria</taxon>
        <taxon>Pseudomonadati</taxon>
        <taxon>Pseudomonadota</taxon>
        <taxon>Alphaproteobacteria</taxon>
        <taxon>Rhodospirillales</taxon>
        <taxon>Novispirillaceae</taxon>
        <taxon>Novispirillum</taxon>
    </lineage>
</organism>
<dbReference type="PANTHER" id="PTHR11487">
    <property type="entry name" value="THIOESTERASE"/>
    <property type="match status" value="1"/>
</dbReference>
<dbReference type="Proteomes" id="UP000544872">
    <property type="component" value="Unassembled WGS sequence"/>
</dbReference>
<proteinExistence type="inferred from homology"/>
<dbReference type="SMART" id="SM00824">
    <property type="entry name" value="PKS_TE"/>
    <property type="match status" value="1"/>
</dbReference>
<keyword evidence="3" id="KW-1133">Transmembrane helix</keyword>
<dbReference type="GO" id="GO:0008610">
    <property type="term" value="P:lipid biosynthetic process"/>
    <property type="evidence" value="ECO:0007669"/>
    <property type="project" value="TreeGrafter"/>
</dbReference>
<evidence type="ECO:0000313" key="6">
    <source>
        <dbReference type="Proteomes" id="UP000544872"/>
    </source>
</evidence>
<dbReference type="PANTHER" id="PTHR11487:SF0">
    <property type="entry name" value="S-ACYL FATTY ACID SYNTHASE THIOESTERASE, MEDIUM CHAIN"/>
    <property type="match status" value="1"/>
</dbReference>
<dbReference type="InterPro" id="IPR020802">
    <property type="entry name" value="TesA-like"/>
</dbReference>
<comment type="caution">
    <text evidence="5">The sequence shown here is derived from an EMBL/GenBank/DDBJ whole genome shotgun (WGS) entry which is preliminary data.</text>
</comment>
<dbReference type="EMBL" id="JACIIX010000017">
    <property type="protein sequence ID" value="MBB6212158.1"/>
    <property type="molecule type" value="Genomic_DNA"/>
</dbReference>
<name>A0A7W9ZJK5_NOVIT</name>
<dbReference type="GO" id="GO:0016787">
    <property type="term" value="F:hydrolase activity"/>
    <property type="evidence" value="ECO:0007669"/>
    <property type="project" value="UniProtKB-KW"/>
</dbReference>
<dbReference type="InterPro" id="IPR012223">
    <property type="entry name" value="TEII"/>
</dbReference>
<keyword evidence="2" id="KW-0378">Hydrolase</keyword>
<evidence type="ECO:0000313" key="5">
    <source>
        <dbReference type="EMBL" id="MBB6212158.1"/>
    </source>
</evidence>
<reference evidence="5 6" key="1">
    <citation type="submission" date="2020-08" db="EMBL/GenBank/DDBJ databases">
        <title>Genomic Encyclopedia of Type Strains, Phase IV (KMG-IV): sequencing the most valuable type-strain genomes for metagenomic binning, comparative biology and taxonomic classification.</title>
        <authorList>
            <person name="Goeker M."/>
        </authorList>
    </citation>
    <scope>NUCLEOTIDE SEQUENCE [LARGE SCALE GENOMIC DNA]</scope>
    <source>
        <strain evidence="5 6">DSM 11590</strain>
    </source>
</reference>
<keyword evidence="3" id="KW-0472">Membrane</keyword>
<evidence type="ECO:0000259" key="4">
    <source>
        <dbReference type="SMART" id="SM00824"/>
    </source>
</evidence>
<dbReference type="Gene3D" id="3.40.50.1820">
    <property type="entry name" value="alpha/beta hydrolase"/>
    <property type="match status" value="1"/>
</dbReference>
<protein>
    <submittedName>
        <fullName evidence="5">Surfactin synthase thioesterase subunit</fullName>
    </submittedName>
</protein>
<dbReference type="InterPro" id="IPR029058">
    <property type="entry name" value="AB_hydrolase_fold"/>
</dbReference>
<evidence type="ECO:0000256" key="1">
    <source>
        <dbReference type="ARBA" id="ARBA00007169"/>
    </source>
</evidence>
<dbReference type="InterPro" id="IPR001031">
    <property type="entry name" value="Thioesterase"/>
</dbReference>
<dbReference type="Pfam" id="PF00975">
    <property type="entry name" value="Thioesterase"/>
    <property type="match status" value="1"/>
</dbReference>